<dbReference type="KEGG" id="saq:Sare_4382"/>
<dbReference type="GO" id="GO:0005975">
    <property type="term" value="P:carbohydrate metabolic process"/>
    <property type="evidence" value="ECO:0007669"/>
    <property type="project" value="UniProtKB-ARBA"/>
</dbReference>
<evidence type="ECO:0000313" key="4">
    <source>
        <dbReference type="EMBL" id="ABW00164.1"/>
    </source>
</evidence>
<dbReference type="InterPro" id="IPR000408">
    <property type="entry name" value="Reg_chr_condens"/>
</dbReference>
<dbReference type="AlphaFoldDB" id="A8M5U8"/>
<dbReference type="InterPro" id="IPR013783">
    <property type="entry name" value="Ig-like_fold"/>
</dbReference>
<dbReference type="InterPro" id="IPR009091">
    <property type="entry name" value="RCC1/BLIP-II"/>
</dbReference>
<dbReference type="InterPro" id="IPR058923">
    <property type="entry name" value="RCC1-like_dom"/>
</dbReference>
<sequence length="556" mass="54892">MRRLCRWSGRGAGACRVGRAITGLVFLVLAVMVTQAATMSLAAAENGPSAAIRASDTYFAWGDNSDGQLGNGTTTGSSTPVDVYLPAGTTITAVTAGGLHSLALTSTGAVLAWGRNFSGQLGNGDTTNRSTPVDVDLPAGTTITAIAAGAFHSLALTSAGTVLAWGENLHGQLGNGGTTNMSTPVGVSLPAGVTITAVAAGAFHSLAVTSTGAVLAWGDNSNGQLGNGTTTGSSTPVDVDLPAGTTITAVAAGVAGAAHSLALTSTGAALAWGNNADGQLGNGDTTNRSTPVDVDLPAGVTITAVAAGGLHSLALTAAGAVVAWGRNVSGQLGNGTTTGSSTPVDVDLPTGATINAIAAGFDFGLALTTAGAVVAWGRNVSGQLGNGDTINRSTPVDVDLPAGVTITAVAAGGQHSMALVALPTSTTTLQVMPRKPRADQDVTLTATVTCNVDTPTGTITFRTNGETLATVPLTTSGTATHTTTLPTGTHTLTAHHTSTNTCPNSQSPPTTITINPDLPITGPTLTTTTGAATLSILAGATLIYATRRGRPRHQPD</sequence>
<organism evidence="4">
    <name type="scientific">Salinispora arenicola (strain CNS-205)</name>
    <dbReference type="NCBI Taxonomy" id="391037"/>
    <lineage>
        <taxon>Bacteria</taxon>
        <taxon>Bacillati</taxon>
        <taxon>Actinomycetota</taxon>
        <taxon>Actinomycetes</taxon>
        <taxon>Micromonosporales</taxon>
        <taxon>Micromonosporaceae</taxon>
        <taxon>Salinispora</taxon>
    </lineage>
</organism>
<dbReference type="EMBL" id="CP000850">
    <property type="protein sequence ID" value="ABW00164.1"/>
    <property type="molecule type" value="Genomic_DNA"/>
</dbReference>
<dbReference type="InterPro" id="IPR051210">
    <property type="entry name" value="Ub_ligase/GEF_domain"/>
</dbReference>
<feature type="domain" description="Bacterial Ig-like" evidence="2">
    <location>
        <begin position="433"/>
        <end position="515"/>
    </location>
</feature>
<accession>A8M5U8</accession>
<dbReference type="Pfam" id="PF25390">
    <property type="entry name" value="WD40_RLD"/>
    <property type="match status" value="1"/>
</dbReference>
<dbReference type="PROSITE" id="PS00626">
    <property type="entry name" value="RCC1_2"/>
    <property type="match status" value="4"/>
</dbReference>
<name>A8M5U8_SALAI</name>
<dbReference type="SUPFAM" id="SSF50985">
    <property type="entry name" value="RCC1/BLIP-II"/>
    <property type="match status" value="2"/>
</dbReference>
<dbReference type="Gene3D" id="2.130.10.30">
    <property type="entry name" value="Regulator of chromosome condensation 1/beta-lactamase-inhibitor protein II"/>
    <property type="match status" value="2"/>
</dbReference>
<proteinExistence type="predicted"/>
<feature type="domain" description="RCC1-like" evidence="3">
    <location>
        <begin position="44"/>
        <end position="363"/>
    </location>
</feature>
<dbReference type="OrthoDB" id="5482597at2"/>
<evidence type="ECO:0000256" key="1">
    <source>
        <dbReference type="ARBA" id="ARBA00022737"/>
    </source>
</evidence>
<dbReference type="PATRIC" id="fig|391037.6.peg.4425"/>
<dbReference type="HOGENOM" id="CLU_491657_0_0_11"/>
<dbReference type="PANTHER" id="PTHR22870">
    <property type="entry name" value="REGULATOR OF CHROMOSOME CONDENSATION"/>
    <property type="match status" value="1"/>
</dbReference>
<reference evidence="4" key="1">
    <citation type="submission" date="2007-10" db="EMBL/GenBank/DDBJ databases">
        <title>Complete sequence of Salinispora arenicola CNS-205.</title>
        <authorList>
            <consortium name="US DOE Joint Genome Institute"/>
            <person name="Copeland A."/>
            <person name="Lucas S."/>
            <person name="Lapidus A."/>
            <person name="Barry K."/>
            <person name="Glavina del Rio T."/>
            <person name="Dalin E."/>
            <person name="Tice H."/>
            <person name="Pitluck S."/>
            <person name="Foster B."/>
            <person name="Schmutz J."/>
            <person name="Larimer F."/>
            <person name="Land M."/>
            <person name="Hauser L."/>
            <person name="Kyrpides N."/>
            <person name="Ivanova N."/>
            <person name="Jensen P.R."/>
            <person name="Moore B.S."/>
            <person name="Penn K."/>
            <person name="Jenkins C."/>
            <person name="Udwary D."/>
            <person name="Xiang L."/>
            <person name="Gontang E."/>
            <person name="Richardson P."/>
        </authorList>
    </citation>
    <scope>NUCLEOTIDE SEQUENCE [LARGE SCALE GENOMIC DNA]</scope>
    <source>
        <strain evidence="4">CNS-205</strain>
    </source>
</reference>
<gene>
    <name evidence="4" type="ordered locus">Sare_4382</name>
</gene>
<dbReference type="Pfam" id="PF00415">
    <property type="entry name" value="RCC1"/>
    <property type="match status" value="1"/>
</dbReference>
<dbReference type="PROSITE" id="PS50012">
    <property type="entry name" value="RCC1_3"/>
    <property type="match status" value="7"/>
</dbReference>
<dbReference type="PRINTS" id="PR00633">
    <property type="entry name" value="RCCNDNSATION"/>
</dbReference>
<dbReference type="InterPro" id="IPR032109">
    <property type="entry name" value="Big_3_5"/>
</dbReference>
<evidence type="ECO:0000259" key="3">
    <source>
        <dbReference type="Pfam" id="PF25390"/>
    </source>
</evidence>
<dbReference type="eggNOG" id="COG5184">
    <property type="taxonomic scope" value="Bacteria"/>
</dbReference>
<dbReference type="Pfam" id="PF16640">
    <property type="entry name" value="Big_3_5"/>
    <property type="match status" value="1"/>
</dbReference>
<evidence type="ECO:0000259" key="2">
    <source>
        <dbReference type="Pfam" id="PF16640"/>
    </source>
</evidence>
<protein>
    <submittedName>
        <fullName evidence="4">Regulator of chromosome condensation, RCC1</fullName>
    </submittedName>
</protein>
<keyword evidence="1" id="KW-0677">Repeat</keyword>
<dbReference type="Gene3D" id="2.60.40.10">
    <property type="entry name" value="Immunoglobulins"/>
    <property type="match status" value="1"/>
</dbReference>
<dbReference type="PANTHER" id="PTHR22870:SF408">
    <property type="entry name" value="OS09G0560450 PROTEIN"/>
    <property type="match status" value="1"/>
</dbReference>